<dbReference type="InterPro" id="IPR049730">
    <property type="entry name" value="SNF2/RAD54-like_C"/>
</dbReference>
<dbReference type="Gene3D" id="3.40.50.300">
    <property type="entry name" value="P-loop containing nucleotide triphosphate hydrolases"/>
    <property type="match status" value="1"/>
</dbReference>
<dbReference type="PANTHER" id="PTHR10799">
    <property type="entry name" value="SNF2/RAD54 HELICASE FAMILY"/>
    <property type="match status" value="1"/>
</dbReference>
<dbReference type="OrthoDB" id="9760715at2"/>
<keyword evidence="1" id="KW-0378">Hydrolase</keyword>
<keyword evidence="6" id="KW-0547">Nucleotide-binding</keyword>
<dbReference type="STRING" id="263852.SAMN02745116_01480"/>
<evidence type="ECO:0000256" key="1">
    <source>
        <dbReference type="ARBA" id="ARBA00022801"/>
    </source>
</evidence>
<dbReference type="Proteomes" id="UP000190328">
    <property type="component" value="Unassembled WGS sequence"/>
</dbReference>
<evidence type="ECO:0000256" key="2">
    <source>
        <dbReference type="PROSITE-ProRule" id="PRU00325"/>
    </source>
</evidence>
<feature type="domain" description="Helicase C-terminal" evidence="5">
    <location>
        <begin position="897"/>
        <end position="1056"/>
    </location>
</feature>
<keyword evidence="2" id="KW-0862">Zinc</keyword>
<dbReference type="PROSITE" id="PS51192">
    <property type="entry name" value="HELICASE_ATP_BIND_1"/>
    <property type="match status" value="1"/>
</dbReference>
<feature type="domain" description="SWIM-type" evidence="3">
    <location>
        <begin position="44"/>
        <end position="80"/>
    </location>
</feature>
<dbReference type="InterPro" id="IPR001650">
    <property type="entry name" value="Helicase_C-like"/>
</dbReference>
<dbReference type="GO" id="GO:0008270">
    <property type="term" value="F:zinc ion binding"/>
    <property type="evidence" value="ECO:0007669"/>
    <property type="project" value="UniProtKB-KW"/>
</dbReference>
<dbReference type="FunFam" id="3.40.50.300:FF:000533">
    <property type="entry name" value="Helicase, Snf2 family"/>
    <property type="match status" value="1"/>
</dbReference>
<dbReference type="Pfam" id="PF04434">
    <property type="entry name" value="SWIM"/>
    <property type="match status" value="1"/>
</dbReference>
<keyword evidence="7" id="KW-1185">Reference proteome</keyword>
<dbReference type="CDD" id="cd18793">
    <property type="entry name" value="SF2_C_SNF"/>
    <property type="match status" value="1"/>
</dbReference>
<dbReference type="GO" id="GO:0005524">
    <property type="term" value="F:ATP binding"/>
    <property type="evidence" value="ECO:0007669"/>
    <property type="project" value="InterPro"/>
</dbReference>
<dbReference type="InterPro" id="IPR014001">
    <property type="entry name" value="Helicase_ATP-bd"/>
</dbReference>
<dbReference type="InterPro" id="IPR007527">
    <property type="entry name" value="Znf_SWIM"/>
</dbReference>
<dbReference type="Gene3D" id="3.40.50.10810">
    <property type="entry name" value="Tandem AAA-ATPase domain"/>
    <property type="match status" value="1"/>
</dbReference>
<dbReference type="SMART" id="SM00490">
    <property type="entry name" value="HELICc"/>
    <property type="match status" value="1"/>
</dbReference>
<name>A0A1T4NMD6_9ENTE</name>
<gene>
    <name evidence="6" type="ORF">SAMN02745116_01480</name>
</gene>
<evidence type="ECO:0000313" key="7">
    <source>
        <dbReference type="Proteomes" id="UP000190328"/>
    </source>
</evidence>
<sequence length="1063" mass="122803">MKWTIPAKIIARGRKYVDEGRVLRVSADEVANVWRATVVGTRDYEVTLDGGVQEVDTCECPYWEKHQYCKHTVAVELFLRKKGLNRILSQNPKMLLPRKRVVKDVDILRSALSKFSSPRQIEQRILPLKIEFQVVNISTNQYHPELDVLGIMLKIGLQTEKRTVIVKNIGTFFEKLEEQSIFRVNEHKEFLLSPQAFDEESLKLLEKLHKIYLTFEMMKKATNNQNGKIDKRYLLLPIDESKELLETMAKTGAFTLEIDGVSYDTLTFMQKKYPFSFDMNLKNKDLTLKLPTENLRVFEMYGWIVKENEIYFVETNEIEMISILNTAEKQMKSKEIHFSETEYNEFFSDFLPQLRKIGKVHVPEAMNEKLVNSELKTYLLMKKIKGNIDVRIDFHYGEQVFSTDKTQEILGNSVVLRDSEKESEIVHLLEKFRFTKTETGYQKPLPYGESLFYFFRTELIQLRKKAKVLLGKKLSEMYLDTQKLQPVFEVEEKQGWLDVRFDISGIPQEEINRVLTRLMRKEPFATLSDGKVLSLDSEVFIQTADILNDLRGSLRLENGHFQLSSARGMEVSEKLSKAPFVLFSEGFKTLLHDLNHPELIPFTLPKDLNAQLRQYQLEGVKWLKMLSNYGFGGILADEMGLGKTIQTITYLLSEKSDNWKGTALIVAPASLIYNWESEIEKFAPNLTKKVVVGHKGERERLLENGEKVDILITSYSSLRSDAMIYSRLSFGYLIMDEAQMVKNARTRTASVISSLRVRQKFALSGTPIENNLEELWNIFSILLPGLLPNRQKYRNLTTAEIWKFTKPFILRRLKSEVLRDLPEKVESNLYSTLTDEQKKVYLAYLQQMNNEITSMSSDDFKRNRMSILAGLTRLRQICDDPHLFLEDYTGESGKLEQLKEIVQVANENGRRVLVFSQFTSMLTIIEREFSAMGLESFYLRGSTKPSVRLDMVNSFNSGERDVFLISLKAGGTGLNLTGADTVILYDLWWNPAVEEQAAGRAHRIGQTKNVEVWRMIARGTIEERIHQLQSEKKELFEAVITGDNRQSNALSEEDLREILSIGE</sequence>
<dbReference type="InterPro" id="IPR038718">
    <property type="entry name" value="SNF2-like_sf"/>
</dbReference>
<keyword evidence="6" id="KW-0347">Helicase</keyword>
<keyword evidence="6" id="KW-0067">ATP-binding</keyword>
<dbReference type="Pfam" id="PF08455">
    <property type="entry name" value="SNF2_assoc"/>
    <property type="match status" value="1"/>
</dbReference>
<evidence type="ECO:0000259" key="5">
    <source>
        <dbReference type="PROSITE" id="PS51194"/>
    </source>
</evidence>
<dbReference type="SUPFAM" id="SSF52540">
    <property type="entry name" value="P-loop containing nucleoside triphosphate hydrolases"/>
    <property type="match status" value="2"/>
</dbReference>
<accession>A0A1T4NMD6</accession>
<dbReference type="PROSITE" id="PS50966">
    <property type="entry name" value="ZF_SWIM"/>
    <property type="match status" value="1"/>
</dbReference>
<dbReference type="Pfam" id="PF00271">
    <property type="entry name" value="Helicase_C"/>
    <property type="match status" value="1"/>
</dbReference>
<dbReference type="SMART" id="SM00487">
    <property type="entry name" value="DEXDc"/>
    <property type="match status" value="1"/>
</dbReference>
<dbReference type="InterPro" id="IPR027417">
    <property type="entry name" value="P-loop_NTPase"/>
</dbReference>
<protein>
    <submittedName>
        <fullName evidence="6">Superfamily II DNA or RNA helicase, SNF2 family</fullName>
    </submittedName>
</protein>
<dbReference type="AlphaFoldDB" id="A0A1T4NMD6"/>
<dbReference type="EMBL" id="FUXI01000015">
    <property type="protein sequence ID" value="SJZ80256.1"/>
    <property type="molecule type" value="Genomic_DNA"/>
</dbReference>
<dbReference type="GO" id="GO:0016787">
    <property type="term" value="F:hydrolase activity"/>
    <property type="evidence" value="ECO:0007669"/>
    <property type="project" value="UniProtKB-KW"/>
</dbReference>
<dbReference type="GO" id="GO:0004386">
    <property type="term" value="F:helicase activity"/>
    <property type="evidence" value="ECO:0007669"/>
    <property type="project" value="UniProtKB-KW"/>
</dbReference>
<organism evidence="6 7">
    <name type="scientific">Pilibacter termitis</name>
    <dbReference type="NCBI Taxonomy" id="263852"/>
    <lineage>
        <taxon>Bacteria</taxon>
        <taxon>Bacillati</taxon>
        <taxon>Bacillota</taxon>
        <taxon>Bacilli</taxon>
        <taxon>Lactobacillales</taxon>
        <taxon>Enterococcaceae</taxon>
        <taxon>Pilibacter</taxon>
    </lineage>
</organism>
<dbReference type="PROSITE" id="PS51194">
    <property type="entry name" value="HELICASE_CTER"/>
    <property type="match status" value="1"/>
</dbReference>
<evidence type="ECO:0000313" key="6">
    <source>
        <dbReference type="EMBL" id="SJZ80256.1"/>
    </source>
</evidence>
<reference evidence="6 7" key="1">
    <citation type="submission" date="2017-02" db="EMBL/GenBank/DDBJ databases">
        <authorList>
            <person name="Peterson S.W."/>
        </authorList>
    </citation>
    <scope>NUCLEOTIDE SEQUENCE [LARGE SCALE GENOMIC DNA]</scope>
    <source>
        <strain evidence="6 7">ATCC BAA-1030</strain>
    </source>
</reference>
<evidence type="ECO:0000259" key="4">
    <source>
        <dbReference type="PROSITE" id="PS51192"/>
    </source>
</evidence>
<dbReference type="RefSeq" id="WP_078807416.1">
    <property type="nucleotide sequence ID" value="NZ_FUXI01000015.1"/>
</dbReference>
<proteinExistence type="predicted"/>
<keyword evidence="2" id="KW-0479">Metal-binding</keyword>
<keyword evidence="2" id="KW-0863">Zinc-finger</keyword>
<dbReference type="InterPro" id="IPR013663">
    <property type="entry name" value="Helicase_SWF/SNF/SWI_bac"/>
</dbReference>
<dbReference type="InterPro" id="IPR000330">
    <property type="entry name" value="SNF2_N"/>
</dbReference>
<evidence type="ECO:0000259" key="3">
    <source>
        <dbReference type="PROSITE" id="PS50966"/>
    </source>
</evidence>
<feature type="domain" description="Helicase ATP-binding" evidence="4">
    <location>
        <begin position="624"/>
        <end position="785"/>
    </location>
</feature>
<dbReference type="Pfam" id="PF00176">
    <property type="entry name" value="SNF2-rel_dom"/>
    <property type="match status" value="1"/>
</dbReference>